<dbReference type="InterPro" id="IPR000674">
    <property type="entry name" value="Ald_Oxase/Xan_DH_a/b"/>
</dbReference>
<name>A0ABT2E8Q5_9GAMM</name>
<dbReference type="PANTHER" id="PTHR11908:SF123">
    <property type="entry name" value="ALDEHYDE OXIDOREDUCTASE MOLYBDENUM-BINDING SUBUNIT PAOC"/>
    <property type="match status" value="1"/>
</dbReference>
<dbReference type="SMART" id="SM01008">
    <property type="entry name" value="Ald_Xan_dh_C"/>
    <property type="match status" value="1"/>
</dbReference>
<dbReference type="Proteomes" id="UP001165542">
    <property type="component" value="Unassembled WGS sequence"/>
</dbReference>
<comment type="caution">
    <text evidence="2">The sequence shown here is derived from an EMBL/GenBank/DDBJ whole genome shotgun (WGS) entry which is preliminary data.</text>
</comment>
<dbReference type="Pfam" id="PF01315">
    <property type="entry name" value="Ald_Xan_dh_C"/>
    <property type="match status" value="1"/>
</dbReference>
<dbReference type="Gene3D" id="3.90.1170.50">
    <property type="entry name" value="Aldehyde oxidase/xanthine dehydrogenase, a/b hammerhead"/>
    <property type="match status" value="1"/>
</dbReference>
<dbReference type="Pfam" id="PF20256">
    <property type="entry name" value="MoCoBD_2"/>
    <property type="match status" value="1"/>
</dbReference>
<dbReference type="EMBL" id="JAJISC010000001">
    <property type="protein sequence ID" value="MCS2607947.1"/>
    <property type="molecule type" value="Genomic_DNA"/>
</dbReference>
<dbReference type="Pfam" id="PF02738">
    <property type="entry name" value="MoCoBD_1"/>
    <property type="match status" value="1"/>
</dbReference>
<dbReference type="NCBIfam" id="NF041671">
    <property type="entry name" value="peri_hyde_PaoC"/>
    <property type="match status" value="1"/>
</dbReference>
<sequence length="737" mass="78543">MDFNQASEENLFDHARIVGKPHARIDGRLKVSGQAPYAYERHDVAAGQLVGYPLGATIAKGRITHMDATQALKAPGVAAVVTTLDVAPLNRAESNVARLFGGDVVEHYHQAIAVVVADTLERARGAANLIEVRYAEEDAEFDLEAALERLQNLGEPAADVGDVEAAIAKAPVTLDAVYRTSAQSHAMMEPHASIVDWSDGKAMTVWLSNQMIAWTRQALATTFDIDADAIRLESPYVGGGFGGKLWLRADTVLAALGSRAAGRPVKVALPRPLMFNNTTHRSATIQRLRIAAGEDGRITAFDHAAVSHTLPGGSGEDAVNQTRCFYAGENRRVAHHAIDLHLPESADMRAPGEASGLAALEIAMDEMAEKLDMDPVEFRILNDTQVDPEDPDKPFSQRHFVECLREGAERFGWEARNRTPGGRREGAWLIGHGMAGAYRGAPTLDSGARVRLARGRLVVETDMTDIGTGSYTIIAQTAAETMGLAMEDVEVRLGNSAYPVSSGSGGQFGAASATAGVYAACLALQKKIAAQLKVGAQLKAEELRFDQGRILGEGVDLALADVGDGDELVAEDKIHFGDFKEGLQIGTFAAHFIEVAVHAYTGETRLRRMLAVCDAGRILNPITARSQVLGGMTMAAGAALSEGLEVDRARGFFTNHDLAGYEVAVHADIPEQEVVFLETPDAASTPLKAKGVGELGICGVPAAIANAVYNATGVRVRDYPITVDRLVEGLAERAAHS</sequence>
<reference evidence="2" key="1">
    <citation type="submission" date="2021-11" db="EMBL/GenBank/DDBJ databases">
        <title>Halomonas sp., isolated from a coastal aquaculture zone in Dongshan Bay.</title>
        <authorList>
            <person name="Lin W."/>
        </authorList>
    </citation>
    <scope>NUCLEOTIDE SEQUENCE</scope>
    <source>
        <strain evidence="2">Yzlin-01</strain>
    </source>
</reference>
<evidence type="ECO:0000259" key="1">
    <source>
        <dbReference type="SMART" id="SM01008"/>
    </source>
</evidence>
<accession>A0ABT2E8Q5</accession>
<dbReference type="InterPro" id="IPR049648">
    <property type="entry name" value="PaoC-like"/>
</dbReference>
<dbReference type="SUPFAM" id="SSF56003">
    <property type="entry name" value="Molybdenum cofactor-binding domain"/>
    <property type="match status" value="1"/>
</dbReference>
<dbReference type="InterPro" id="IPR008274">
    <property type="entry name" value="AldOxase/xan_DH_MoCoBD1"/>
</dbReference>
<organism evidence="2 3">
    <name type="scientific">Halomonas dongshanensis</name>
    <dbReference type="NCBI Taxonomy" id="2890835"/>
    <lineage>
        <taxon>Bacteria</taxon>
        <taxon>Pseudomonadati</taxon>
        <taxon>Pseudomonadota</taxon>
        <taxon>Gammaproteobacteria</taxon>
        <taxon>Oceanospirillales</taxon>
        <taxon>Halomonadaceae</taxon>
        <taxon>Halomonas</taxon>
    </lineage>
</organism>
<dbReference type="Gene3D" id="3.30.365.10">
    <property type="entry name" value="Aldehyde oxidase/xanthine dehydrogenase, molybdopterin binding domain"/>
    <property type="match status" value="4"/>
</dbReference>
<keyword evidence="3" id="KW-1185">Reference proteome</keyword>
<dbReference type="RefSeq" id="WP_259034450.1">
    <property type="nucleotide sequence ID" value="NZ_JAJISC010000001.1"/>
</dbReference>
<dbReference type="InterPro" id="IPR046867">
    <property type="entry name" value="AldOxase/xan_DH_MoCoBD2"/>
</dbReference>
<feature type="domain" description="Aldehyde oxidase/xanthine dehydrogenase a/b hammerhead" evidence="1">
    <location>
        <begin position="32"/>
        <end position="138"/>
    </location>
</feature>
<protein>
    <submittedName>
        <fullName evidence="2">Xanthine dehydrogenase family protein molybdopterin-binding subunit</fullName>
    </submittedName>
</protein>
<dbReference type="InterPro" id="IPR036856">
    <property type="entry name" value="Ald_Oxase/Xan_DH_a/b_sf"/>
</dbReference>
<dbReference type="PANTHER" id="PTHR11908">
    <property type="entry name" value="XANTHINE DEHYDROGENASE"/>
    <property type="match status" value="1"/>
</dbReference>
<dbReference type="InterPro" id="IPR016208">
    <property type="entry name" value="Ald_Oxase/xanthine_DH-like"/>
</dbReference>
<dbReference type="InterPro" id="IPR037165">
    <property type="entry name" value="AldOxase/xan_DH_Mopterin-bd_sf"/>
</dbReference>
<evidence type="ECO:0000313" key="3">
    <source>
        <dbReference type="Proteomes" id="UP001165542"/>
    </source>
</evidence>
<evidence type="ECO:0000313" key="2">
    <source>
        <dbReference type="EMBL" id="MCS2607947.1"/>
    </source>
</evidence>
<dbReference type="SUPFAM" id="SSF54665">
    <property type="entry name" value="CO dehydrogenase molybdoprotein N-domain-like"/>
    <property type="match status" value="1"/>
</dbReference>
<proteinExistence type="predicted"/>
<gene>
    <name evidence="2" type="ORF">LLY24_01245</name>
</gene>